<dbReference type="InterPro" id="IPR047840">
    <property type="entry name" value="SP_0191-like"/>
</dbReference>
<organism evidence="4 5">
    <name type="scientific">Streptococcus downei MFe28</name>
    <dbReference type="NCBI Taxonomy" id="764290"/>
    <lineage>
        <taxon>Bacteria</taxon>
        <taxon>Bacillati</taxon>
        <taxon>Bacillota</taxon>
        <taxon>Bacilli</taxon>
        <taxon>Lactobacillales</taxon>
        <taxon>Streptococcaceae</taxon>
        <taxon>Streptococcus</taxon>
    </lineage>
</organism>
<feature type="compositionally biased region" description="Basic and acidic residues" evidence="1">
    <location>
        <begin position="40"/>
        <end position="49"/>
    </location>
</feature>
<proteinExistence type="predicted"/>
<keyword evidence="5" id="KW-1185">Reference proteome</keyword>
<name>A0A380JCA0_STRDO</name>
<dbReference type="PROSITE" id="PS51257">
    <property type="entry name" value="PROKAR_LIPOPROTEIN"/>
    <property type="match status" value="1"/>
</dbReference>
<dbReference type="EMBL" id="UHFA01000002">
    <property type="protein sequence ID" value="SUN35284.1"/>
    <property type="molecule type" value="Genomic_DNA"/>
</dbReference>
<reference evidence="4 5" key="1">
    <citation type="submission" date="2018-06" db="EMBL/GenBank/DDBJ databases">
        <authorList>
            <consortium name="Pathogen Informatics"/>
            <person name="Doyle S."/>
        </authorList>
    </citation>
    <scope>NUCLEOTIDE SEQUENCE [LARGE SCALE GENOMIC DNA]</scope>
    <source>
        <strain evidence="5">NCTC 11391</strain>
    </source>
</reference>
<keyword evidence="4" id="KW-0449">Lipoprotein</keyword>
<gene>
    <name evidence="4" type="ORF">NCTC11391_00264</name>
</gene>
<dbReference type="InterPro" id="IPR048787">
    <property type="entry name" value="SP_0191-like_C"/>
</dbReference>
<evidence type="ECO:0000313" key="4">
    <source>
        <dbReference type="EMBL" id="SUN35284.1"/>
    </source>
</evidence>
<feature type="chain" id="PRO_5038906352" evidence="2">
    <location>
        <begin position="23"/>
        <end position="194"/>
    </location>
</feature>
<keyword evidence="2" id="KW-0732">Signal</keyword>
<feature type="region of interest" description="Disordered" evidence="1">
    <location>
        <begin position="24"/>
        <end position="49"/>
    </location>
</feature>
<dbReference type="AlphaFoldDB" id="A0A380JCA0"/>
<evidence type="ECO:0000256" key="2">
    <source>
        <dbReference type="SAM" id="SignalP"/>
    </source>
</evidence>
<evidence type="ECO:0000313" key="5">
    <source>
        <dbReference type="Proteomes" id="UP000254082"/>
    </source>
</evidence>
<protein>
    <submittedName>
        <fullName evidence="4">Lipoprotein, putative</fullName>
    </submittedName>
</protein>
<feature type="compositionally biased region" description="Low complexity" evidence="1">
    <location>
        <begin position="24"/>
        <end position="38"/>
    </location>
</feature>
<dbReference type="NCBIfam" id="NF041193">
    <property type="entry name" value="lipo_SP0191"/>
    <property type="match status" value="1"/>
</dbReference>
<evidence type="ECO:0000259" key="3">
    <source>
        <dbReference type="Pfam" id="PF21642"/>
    </source>
</evidence>
<feature type="signal peptide" evidence="2">
    <location>
        <begin position="1"/>
        <end position="22"/>
    </location>
</feature>
<evidence type="ECO:0000256" key="1">
    <source>
        <dbReference type="SAM" id="MobiDB-lite"/>
    </source>
</evidence>
<dbReference type="RefSeq" id="WP_244914177.1">
    <property type="nucleotide sequence ID" value="NZ_UHFA01000002.1"/>
</dbReference>
<sequence length="194" mass="21503">MKRKIYSLMAASLLLVSLAACSKASQPSSSSKSDSTSQTKKKEFSHEVKSVSGKKTMQYTTQDNGVTATVKQTIDYDGDNYKSIKLNIDEPMSDDFKKAAEGHDFNEVKQVVMEEWEKDSFIQDLKNTPGVTVNLDLSQDYHLKVDVNFDMTKADVNKLSQKSGLGISFTAVKNNTPLEYILKLAQSGAKKVDN</sequence>
<dbReference type="Proteomes" id="UP000254082">
    <property type="component" value="Unassembled WGS sequence"/>
</dbReference>
<feature type="domain" description="SP-0191-like C-terminal" evidence="3">
    <location>
        <begin position="55"/>
        <end position="182"/>
    </location>
</feature>
<dbReference type="Pfam" id="PF21642">
    <property type="entry name" value="SP_0191-like"/>
    <property type="match status" value="1"/>
</dbReference>
<accession>A0A380JCA0</accession>